<dbReference type="GO" id="GO:0005737">
    <property type="term" value="C:cytoplasm"/>
    <property type="evidence" value="ECO:0007669"/>
    <property type="project" value="TreeGrafter"/>
</dbReference>
<dbReference type="SUPFAM" id="SSF53254">
    <property type="entry name" value="Phosphoglycerate mutase-like"/>
    <property type="match status" value="1"/>
</dbReference>
<dbReference type="EMBL" id="QLNQ01000028">
    <property type="protein sequence ID" value="RCK57850.1"/>
    <property type="molecule type" value="Genomic_DNA"/>
</dbReference>
<dbReference type="AlphaFoldDB" id="A0A367XX83"/>
<comment type="caution">
    <text evidence="1">The sequence shown here is derived from an EMBL/GenBank/DDBJ whole genome shotgun (WGS) entry which is preliminary data.</text>
</comment>
<dbReference type="InterPro" id="IPR050275">
    <property type="entry name" value="PGM_Phosphatase"/>
</dbReference>
<evidence type="ECO:0000313" key="2">
    <source>
        <dbReference type="Proteomes" id="UP000253472"/>
    </source>
</evidence>
<gene>
    <name evidence="1" type="ORF">Cantr_06121</name>
</gene>
<dbReference type="Gene3D" id="3.40.50.1240">
    <property type="entry name" value="Phosphoglycerate mutase-like"/>
    <property type="match status" value="1"/>
</dbReference>
<evidence type="ECO:0000313" key="1">
    <source>
        <dbReference type="EMBL" id="RCK57850.1"/>
    </source>
</evidence>
<dbReference type="Proteomes" id="UP000253472">
    <property type="component" value="Unassembled WGS sequence"/>
</dbReference>
<dbReference type="InterPro" id="IPR029033">
    <property type="entry name" value="His_PPase_superfam"/>
</dbReference>
<dbReference type="Pfam" id="PF00300">
    <property type="entry name" value="His_Phos_1"/>
    <property type="match status" value="1"/>
</dbReference>
<dbReference type="InterPro" id="IPR013078">
    <property type="entry name" value="His_Pase_superF_clade-1"/>
</dbReference>
<dbReference type="CDD" id="cd07067">
    <property type="entry name" value="HP_PGM_like"/>
    <property type="match status" value="1"/>
</dbReference>
<organism evidence="1 2">
    <name type="scientific">Candida viswanathii</name>
    <dbReference type="NCBI Taxonomy" id="5486"/>
    <lineage>
        <taxon>Eukaryota</taxon>
        <taxon>Fungi</taxon>
        <taxon>Dikarya</taxon>
        <taxon>Ascomycota</taxon>
        <taxon>Saccharomycotina</taxon>
        <taxon>Pichiomycetes</taxon>
        <taxon>Debaryomycetaceae</taxon>
        <taxon>Candida/Lodderomyces clade</taxon>
        <taxon>Candida</taxon>
    </lineage>
</organism>
<protein>
    <recommendedName>
        <fullName evidence="3">Phosphoglycerate mutase</fullName>
    </recommendedName>
</protein>
<keyword evidence="2" id="KW-1185">Reference proteome</keyword>
<dbReference type="PANTHER" id="PTHR48100:SF1">
    <property type="entry name" value="HISTIDINE PHOSPHATASE FAMILY PROTEIN-RELATED"/>
    <property type="match status" value="1"/>
</dbReference>
<reference evidence="1 2" key="1">
    <citation type="submission" date="2018-06" db="EMBL/GenBank/DDBJ databases">
        <title>Whole genome sequencing of Candida tropicalis (genome annotated by CSBL at Korea University).</title>
        <authorList>
            <person name="Ahn J."/>
        </authorList>
    </citation>
    <scope>NUCLEOTIDE SEQUENCE [LARGE SCALE GENOMIC DNA]</scope>
    <source>
        <strain evidence="1 2">ATCC 20962</strain>
    </source>
</reference>
<dbReference type="OrthoDB" id="496981at2759"/>
<dbReference type="GO" id="GO:0016791">
    <property type="term" value="F:phosphatase activity"/>
    <property type="evidence" value="ECO:0007669"/>
    <property type="project" value="TreeGrafter"/>
</dbReference>
<dbReference type="PANTHER" id="PTHR48100">
    <property type="entry name" value="BROAD-SPECIFICITY PHOSPHATASE YOR283W-RELATED"/>
    <property type="match status" value="1"/>
</dbReference>
<name>A0A367XX83_9ASCO</name>
<accession>A0A367XX83</accession>
<evidence type="ECO:0008006" key="3">
    <source>
        <dbReference type="Google" id="ProtNLM"/>
    </source>
</evidence>
<proteinExistence type="predicted"/>
<sequence>MSKNIPNKSDVKDSVISDSERAEYNSLLKEYNAQRPSHWVFSVVPGIFQQSLEETDETKFDTIKEHFGIIHSWDEIINQLHTLNDTSDEGVQYKLLFLARHGQGFHNVKHTENPELWDAYWSLLATDGKIVWGPDPELTELGILQAKDNNAAWKREITNNIEGNERLIVPTKFFLSPFRRSVDTMIYTWEGVAKLDAVILDSLRETCGVHVCDKRSPRRVIAEKYGPLGIKIESGFEEEDVYWKPDYRESVAEVAIRNNDALQEIFDGPDEIVSITSHSGSIRSQLMVLGHRSFAIGTGGFIPVFVKAVKVE</sequence>